<dbReference type="PANTHER" id="PTHR30435">
    <property type="entry name" value="FLAGELLAR PROTEIN"/>
    <property type="match status" value="1"/>
</dbReference>
<evidence type="ECO:0000259" key="5">
    <source>
        <dbReference type="Pfam" id="PF06429"/>
    </source>
</evidence>
<comment type="similarity">
    <text evidence="2 4">Belongs to the flagella basal body rod proteins family.</text>
</comment>
<dbReference type="InterPro" id="IPR037925">
    <property type="entry name" value="FlgE/F/G-like"/>
</dbReference>
<dbReference type="SUPFAM" id="SSF117143">
    <property type="entry name" value="Flagellar hook protein flgE"/>
    <property type="match status" value="1"/>
</dbReference>
<keyword evidence="3 4" id="KW-0975">Bacterial flagellum</keyword>
<evidence type="ECO:0000256" key="3">
    <source>
        <dbReference type="ARBA" id="ARBA00023143"/>
    </source>
</evidence>
<evidence type="ECO:0000313" key="8">
    <source>
        <dbReference type="Proteomes" id="UP000054618"/>
    </source>
</evidence>
<dbReference type="Pfam" id="PF06429">
    <property type="entry name" value="Flg_bbr_C"/>
    <property type="match status" value="1"/>
</dbReference>
<dbReference type="EMBL" id="LNYS01000025">
    <property type="protein sequence ID" value="KTD45366.1"/>
    <property type="molecule type" value="Genomic_DNA"/>
</dbReference>
<dbReference type="GO" id="GO:0071978">
    <property type="term" value="P:bacterial-type flagellum-dependent swarming motility"/>
    <property type="evidence" value="ECO:0007669"/>
    <property type="project" value="TreeGrafter"/>
</dbReference>
<name>A0A0W0XLA4_9GAMM</name>
<dbReference type="OrthoDB" id="9804559at2"/>
<feature type="domain" description="Flagellar hook protein FlgE/F/G-like D1" evidence="6">
    <location>
        <begin position="90"/>
        <end position="152"/>
    </location>
</feature>
<dbReference type="NCBIfam" id="TIGR03506">
    <property type="entry name" value="FlgEFG_subfam"/>
    <property type="match status" value="2"/>
</dbReference>
<protein>
    <submittedName>
        <fullName evidence="7">Flagellar basal body rod protein FlgG</fullName>
    </submittedName>
</protein>
<dbReference type="Pfam" id="PF22692">
    <property type="entry name" value="LlgE_F_G_D1"/>
    <property type="match status" value="1"/>
</dbReference>
<gene>
    <name evidence="7" type="primary">flgG_2</name>
    <name evidence="7" type="ORF">Lqui_2837</name>
</gene>
<dbReference type="Proteomes" id="UP000054618">
    <property type="component" value="Unassembled WGS sequence"/>
</dbReference>
<keyword evidence="8" id="KW-1185">Reference proteome</keyword>
<dbReference type="STRING" id="45073.Lqui_2837"/>
<dbReference type="AlphaFoldDB" id="A0A0W0XLA4"/>
<dbReference type="PATRIC" id="fig|45073.5.peg.3013"/>
<dbReference type="RefSeq" id="WP_058508894.1">
    <property type="nucleotide sequence ID" value="NZ_CAAAIK010000014.1"/>
</dbReference>
<proteinExistence type="inferred from homology"/>
<evidence type="ECO:0000256" key="1">
    <source>
        <dbReference type="ARBA" id="ARBA00004117"/>
    </source>
</evidence>
<dbReference type="GO" id="GO:0009425">
    <property type="term" value="C:bacterial-type flagellum basal body"/>
    <property type="evidence" value="ECO:0007669"/>
    <property type="project" value="UniProtKB-SubCell"/>
</dbReference>
<accession>A0A0W0XLA4</accession>
<dbReference type="InterPro" id="IPR020013">
    <property type="entry name" value="Flagellar_FlgE/F/G"/>
</dbReference>
<comment type="caution">
    <text evidence="7">The sequence shown here is derived from an EMBL/GenBank/DDBJ whole genome shotgun (WGS) entry which is preliminary data.</text>
</comment>
<dbReference type="InterPro" id="IPR010930">
    <property type="entry name" value="Flg_bb/hook_C_dom"/>
</dbReference>
<keyword evidence="7" id="KW-0966">Cell projection</keyword>
<feature type="domain" description="Flagellar basal-body/hook protein C-terminal" evidence="5">
    <location>
        <begin position="210"/>
        <end position="254"/>
    </location>
</feature>
<evidence type="ECO:0000313" key="7">
    <source>
        <dbReference type="EMBL" id="KTD45366.1"/>
    </source>
</evidence>
<dbReference type="PANTHER" id="PTHR30435:SF19">
    <property type="entry name" value="FLAGELLAR BASAL-BODY ROD PROTEIN FLGG"/>
    <property type="match status" value="1"/>
</dbReference>
<keyword evidence="7" id="KW-0969">Cilium</keyword>
<evidence type="ECO:0000256" key="4">
    <source>
        <dbReference type="RuleBase" id="RU362116"/>
    </source>
</evidence>
<evidence type="ECO:0000259" key="6">
    <source>
        <dbReference type="Pfam" id="PF22692"/>
    </source>
</evidence>
<dbReference type="InterPro" id="IPR053967">
    <property type="entry name" value="LlgE_F_G-like_D1"/>
</dbReference>
<organism evidence="7 8">
    <name type="scientific">Legionella quinlivanii</name>
    <dbReference type="NCBI Taxonomy" id="45073"/>
    <lineage>
        <taxon>Bacteria</taxon>
        <taxon>Pseudomonadati</taxon>
        <taxon>Pseudomonadota</taxon>
        <taxon>Gammaproteobacteria</taxon>
        <taxon>Legionellales</taxon>
        <taxon>Legionellaceae</taxon>
        <taxon>Legionella</taxon>
    </lineage>
</organism>
<reference evidence="7 8" key="1">
    <citation type="submission" date="2015-11" db="EMBL/GenBank/DDBJ databases">
        <title>Genomic analysis of 38 Legionella species identifies large and diverse effector repertoires.</title>
        <authorList>
            <person name="Burstein D."/>
            <person name="Amaro F."/>
            <person name="Zusman T."/>
            <person name="Lifshitz Z."/>
            <person name="Cohen O."/>
            <person name="Gilbert J.A."/>
            <person name="Pupko T."/>
            <person name="Shuman H.A."/>
            <person name="Segal G."/>
        </authorList>
    </citation>
    <scope>NUCLEOTIDE SEQUENCE [LARGE SCALE GENOMIC DNA]</scope>
    <source>
        <strain evidence="7 8">CDC#1442-AUS-E</strain>
    </source>
</reference>
<sequence>MSDALSIAASGLKSEEYFIDKIANDIANLNTPNYKASKLSFADVLYQNIDSNHSKQQSGIKTGLGTAIIKSTKDFSQGPLKAGTNWNDLAIDGEGFFQVLQTDGSLAYTRSSSFSIDSERYLCTADGLRLADSIQIPDDSQTIVIQKNGDVEIMSSEDAEPQLVGTISLARFMDPGRLDPSGAGLFHANADSGDPIIDNPGNSGMGQVLQKQIEASNVDMVTSLMQLTMAQRVYQLNAKTVQIADELEKMINELRD</sequence>
<evidence type="ECO:0000256" key="2">
    <source>
        <dbReference type="ARBA" id="ARBA00009677"/>
    </source>
</evidence>
<comment type="subcellular location">
    <subcellularLocation>
        <location evidence="1 4">Bacterial flagellum basal body</location>
    </subcellularLocation>
</comment>
<keyword evidence="7" id="KW-0282">Flagellum</keyword>